<proteinExistence type="predicted"/>
<evidence type="ECO:0000313" key="3">
    <source>
        <dbReference type="Proteomes" id="UP000180133"/>
    </source>
</evidence>
<gene>
    <name evidence="2" type="ORF">BI375_10105</name>
</gene>
<name>A0ABX3D385_9VIBR</name>
<dbReference type="SUPFAM" id="SSF56112">
    <property type="entry name" value="Protein kinase-like (PK-like)"/>
    <property type="match status" value="1"/>
</dbReference>
<protein>
    <submittedName>
        <fullName evidence="2">Phosphotransferase</fullName>
    </submittedName>
</protein>
<dbReference type="Proteomes" id="UP000180133">
    <property type="component" value="Unassembled WGS sequence"/>
</dbReference>
<dbReference type="Pfam" id="PF01636">
    <property type="entry name" value="APH"/>
    <property type="match status" value="1"/>
</dbReference>
<dbReference type="InterPro" id="IPR002575">
    <property type="entry name" value="Aminoglycoside_PTrfase"/>
</dbReference>
<dbReference type="EMBL" id="MKFT01000056">
    <property type="protein sequence ID" value="OHY89175.1"/>
    <property type="molecule type" value="Genomic_DNA"/>
</dbReference>
<reference evidence="2 3" key="1">
    <citation type="submission" date="2016-09" db="EMBL/GenBank/DDBJ databases">
        <title>Isolation, identification and antibiotic sensitivity analysis of bacterial pathogen from juvenile Hippocampus erectus with tail-rotted disease.</title>
        <authorList>
            <person name="Yang Q."/>
        </authorList>
    </citation>
    <scope>NUCLEOTIDE SEQUENCE [LARGE SCALE GENOMIC DNA]</scope>
    <source>
        <strain evidence="2 3">HM-10</strain>
    </source>
</reference>
<feature type="domain" description="Aminoglycoside phosphotransferase" evidence="1">
    <location>
        <begin position="7"/>
        <end position="191"/>
    </location>
</feature>
<sequence>MSRKELSQMGSAQVYLVEMEGRKVIEKRNPTQVEVAFYQQHSATFNQLGILVPEFVGFDTEQDTLWIEYIPHQIEQDFLLQDPRILNRLLQIHQTSPPSDNVIFKTHNWTEQATTSALEALQLDARTEACLRYFQTKAQYLFKSQTLLSGDSNAGNWGLRDNGDLVLFDWERFSIGHPAIDLSPLVAGMGTLKDYEQVAKRYIELGGKGIESELATAILLAKAWIVIEVTNLLVSRNNPQASKYIEWFRQTLPNWCKPVALEDSLS</sequence>
<keyword evidence="3" id="KW-1185">Reference proteome</keyword>
<evidence type="ECO:0000259" key="1">
    <source>
        <dbReference type="Pfam" id="PF01636"/>
    </source>
</evidence>
<organism evidence="2 3">
    <name type="scientific">Vibrio rotiferianus</name>
    <dbReference type="NCBI Taxonomy" id="190895"/>
    <lineage>
        <taxon>Bacteria</taxon>
        <taxon>Pseudomonadati</taxon>
        <taxon>Pseudomonadota</taxon>
        <taxon>Gammaproteobacteria</taxon>
        <taxon>Vibrionales</taxon>
        <taxon>Vibrionaceae</taxon>
        <taxon>Vibrio</taxon>
    </lineage>
</organism>
<accession>A0ABX3D385</accession>
<dbReference type="Gene3D" id="3.90.1200.10">
    <property type="match status" value="1"/>
</dbReference>
<evidence type="ECO:0000313" key="2">
    <source>
        <dbReference type="EMBL" id="OHY89175.1"/>
    </source>
</evidence>
<dbReference type="RefSeq" id="WP_071235173.1">
    <property type="nucleotide sequence ID" value="NZ_KV861318.1"/>
</dbReference>
<dbReference type="InterPro" id="IPR011009">
    <property type="entry name" value="Kinase-like_dom_sf"/>
</dbReference>
<comment type="caution">
    <text evidence="2">The sequence shown here is derived from an EMBL/GenBank/DDBJ whole genome shotgun (WGS) entry which is preliminary data.</text>
</comment>